<organism evidence="2">
    <name type="scientific">viral metagenome</name>
    <dbReference type="NCBI Taxonomy" id="1070528"/>
    <lineage>
        <taxon>unclassified sequences</taxon>
        <taxon>metagenomes</taxon>
        <taxon>organismal metagenomes</taxon>
    </lineage>
</organism>
<accession>A0A6C0E6I4</accession>
<proteinExistence type="predicted"/>
<feature type="region of interest" description="Disordered" evidence="1">
    <location>
        <begin position="64"/>
        <end position="84"/>
    </location>
</feature>
<dbReference type="AlphaFoldDB" id="A0A6C0E6I4"/>
<sequence length="84" mass="9319">MLHNLTQKDIVTCIRRSCAKDDVSNLAILALTYLGDGNHMYFDELSGPIDELPDPEQRIIFFSCGPNPDAPDEPDAPEEAKDKS</sequence>
<dbReference type="EMBL" id="MN739749">
    <property type="protein sequence ID" value="QHT24786.1"/>
    <property type="molecule type" value="Genomic_DNA"/>
</dbReference>
<evidence type="ECO:0000313" key="2">
    <source>
        <dbReference type="EMBL" id="QHT24786.1"/>
    </source>
</evidence>
<reference evidence="2" key="1">
    <citation type="journal article" date="2020" name="Nature">
        <title>Giant virus diversity and host interactions through global metagenomics.</title>
        <authorList>
            <person name="Schulz F."/>
            <person name="Roux S."/>
            <person name="Paez-Espino D."/>
            <person name="Jungbluth S."/>
            <person name="Walsh D.A."/>
            <person name="Denef V.J."/>
            <person name="McMahon K.D."/>
            <person name="Konstantinidis K.T."/>
            <person name="Eloe-Fadrosh E.A."/>
            <person name="Kyrpides N.C."/>
            <person name="Woyke T."/>
        </authorList>
    </citation>
    <scope>NUCLEOTIDE SEQUENCE</scope>
    <source>
        <strain evidence="2">GVMAG-M-3300023179-150</strain>
    </source>
</reference>
<protein>
    <submittedName>
        <fullName evidence="2">Uncharacterized protein</fullName>
    </submittedName>
</protein>
<evidence type="ECO:0000256" key="1">
    <source>
        <dbReference type="SAM" id="MobiDB-lite"/>
    </source>
</evidence>
<name>A0A6C0E6I4_9ZZZZ</name>